<comment type="caution">
    <text evidence="7">The sequence shown here is derived from an EMBL/GenBank/DDBJ whole genome shotgun (WGS) entry which is preliminary data.</text>
</comment>
<feature type="transmembrane region" description="Helical" evidence="6">
    <location>
        <begin position="304"/>
        <end position="322"/>
    </location>
</feature>
<dbReference type="PANTHER" id="PTHR23513">
    <property type="entry name" value="INTEGRAL MEMBRANE EFFLUX PROTEIN-RELATED"/>
    <property type="match status" value="1"/>
</dbReference>
<feature type="transmembrane region" description="Helical" evidence="6">
    <location>
        <begin position="361"/>
        <end position="386"/>
    </location>
</feature>
<reference evidence="7 8" key="1">
    <citation type="submission" date="2013-02" db="EMBL/GenBank/DDBJ databases">
        <title>Draft genome sequence of Amycolatopsis vancoresmycina strain DSM 44592T.</title>
        <authorList>
            <person name="Kumar S."/>
            <person name="Kaur N."/>
            <person name="Kaur C."/>
            <person name="Raghava G.P.S."/>
            <person name="Mayilraj S."/>
        </authorList>
    </citation>
    <scope>NUCLEOTIDE SEQUENCE [LARGE SCALE GENOMIC DNA]</scope>
    <source>
        <strain evidence="7 8">DSM 44592</strain>
    </source>
</reference>
<feature type="transmembrane region" description="Helical" evidence="6">
    <location>
        <begin position="328"/>
        <end position="349"/>
    </location>
</feature>
<dbReference type="GO" id="GO:0022857">
    <property type="term" value="F:transmembrane transporter activity"/>
    <property type="evidence" value="ECO:0007669"/>
    <property type="project" value="InterPro"/>
</dbReference>
<keyword evidence="2" id="KW-1003">Cell membrane</keyword>
<sequence>MHETADRAGEPGNGGAARRSLFAHRDFRLFWAGETTSVFASNATGLALPLVAVTVLDSSPLMLGFLAAAVWLPWLLIGLPAGAWVDRLPKRPVLITCGLVSAALLVSVPLAWYAGALTIGQLLVVALVTGGATVFFVTAYHAYFPLLVGERDLMEGNAKLQGSESAMLMVGPSAGGLIAQAFGAATGVLVNAGAYLVSAFCMTRIRTPVPEDTRSRPRTGLRTEMREGLHFVLKDAYFKPIVLYGAMANLTLDGYQSIYVAFLIRTVGVSPGVVGLLVAAGGVGGILGAFVVRPLVRRFGSARGFLIGRFVATPFGLLMPLASPDLGVLFFFVGLLAVDGSLVAGNISLDSFRQAYCPPHLLGRVVATTTFIKYSTIPVGAILGGFLGDRIGLRPTMWIMTGALVCCSLILLWGPIRRVRDFPDRPADRNEELHA</sequence>
<feature type="transmembrane region" description="Helical" evidence="6">
    <location>
        <begin position="122"/>
        <end position="144"/>
    </location>
</feature>
<evidence type="ECO:0000256" key="3">
    <source>
        <dbReference type="ARBA" id="ARBA00022692"/>
    </source>
</evidence>
<gene>
    <name evidence="7" type="ORF">H480_29436</name>
</gene>
<keyword evidence="4 6" id="KW-1133">Transmembrane helix</keyword>
<feature type="transmembrane region" description="Helical" evidence="6">
    <location>
        <begin position="398"/>
        <end position="416"/>
    </location>
</feature>
<keyword evidence="3 6" id="KW-0812">Transmembrane</keyword>
<dbReference type="PATRIC" id="fig|1292037.4.peg.5544"/>
<feature type="transmembrane region" description="Helical" evidence="6">
    <location>
        <begin position="270"/>
        <end position="292"/>
    </location>
</feature>
<name>R1G065_9PSEU</name>
<evidence type="ECO:0008006" key="9">
    <source>
        <dbReference type="Google" id="ProtNLM"/>
    </source>
</evidence>
<dbReference type="eggNOG" id="COG2814">
    <property type="taxonomic scope" value="Bacteria"/>
</dbReference>
<dbReference type="InterPro" id="IPR011701">
    <property type="entry name" value="MFS"/>
</dbReference>
<dbReference type="Proteomes" id="UP000014139">
    <property type="component" value="Unassembled WGS sequence"/>
</dbReference>
<dbReference type="InterPro" id="IPR036259">
    <property type="entry name" value="MFS_trans_sf"/>
</dbReference>
<evidence type="ECO:0000313" key="7">
    <source>
        <dbReference type="EMBL" id="EOD64912.1"/>
    </source>
</evidence>
<keyword evidence="8" id="KW-1185">Reference proteome</keyword>
<evidence type="ECO:0000256" key="6">
    <source>
        <dbReference type="SAM" id="Phobius"/>
    </source>
</evidence>
<proteinExistence type="predicted"/>
<dbReference type="PANTHER" id="PTHR23513:SF6">
    <property type="entry name" value="MAJOR FACILITATOR SUPERFAMILY ASSOCIATED DOMAIN-CONTAINING PROTEIN"/>
    <property type="match status" value="1"/>
</dbReference>
<dbReference type="SUPFAM" id="SSF103473">
    <property type="entry name" value="MFS general substrate transporter"/>
    <property type="match status" value="1"/>
</dbReference>
<dbReference type="Gene3D" id="1.20.1250.20">
    <property type="entry name" value="MFS general substrate transporter like domains"/>
    <property type="match status" value="1"/>
</dbReference>
<feature type="transmembrane region" description="Helical" evidence="6">
    <location>
        <begin position="241"/>
        <end position="264"/>
    </location>
</feature>
<dbReference type="CDD" id="cd06173">
    <property type="entry name" value="MFS_MefA_like"/>
    <property type="match status" value="1"/>
</dbReference>
<feature type="transmembrane region" description="Helical" evidence="6">
    <location>
        <begin position="63"/>
        <end position="81"/>
    </location>
</feature>
<accession>R1G065</accession>
<protein>
    <recommendedName>
        <fullName evidence="9">Major facilitator transporter</fullName>
    </recommendedName>
</protein>
<dbReference type="Pfam" id="PF07690">
    <property type="entry name" value="MFS_1"/>
    <property type="match status" value="1"/>
</dbReference>
<comment type="subcellular location">
    <subcellularLocation>
        <location evidence="1">Cell membrane</location>
        <topology evidence="1">Multi-pass membrane protein</topology>
    </subcellularLocation>
</comment>
<evidence type="ECO:0000256" key="4">
    <source>
        <dbReference type="ARBA" id="ARBA00022989"/>
    </source>
</evidence>
<evidence type="ECO:0000256" key="2">
    <source>
        <dbReference type="ARBA" id="ARBA00022475"/>
    </source>
</evidence>
<feature type="transmembrane region" description="Helical" evidence="6">
    <location>
        <begin position="177"/>
        <end position="197"/>
    </location>
</feature>
<dbReference type="EMBL" id="AOUO01000464">
    <property type="protein sequence ID" value="EOD64912.1"/>
    <property type="molecule type" value="Genomic_DNA"/>
</dbReference>
<dbReference type="AlphaFoldDB" id="R1G065"/>
<organism evidence="7 8">
    <name type="scientific">Amycolatopsis vancoresmycina DSM 44592</name>
    <dbReference type="NCBI Taxonomy" id="1292037"/>
    <lineage>
        <taxon>Bacteria</taxon>
        <taxon>Bacillati</taxon>
        <taxon>Actinomycetota</taxon>
        <taxon>Actinomycetes</taxon>
        <taxon>Pseudonocardiales</taxon>
        <taxon>Pseudonocardiaceae</taxon>
        <taxon>Amycolatopsis</taxon>
    </lineage>
</organism>
<dbReference type="OrthoDB" id="9815525at2"/>
<dbReference type="RefSeq" id="WP_003104668.1">
    <property type="nucleotide sequence ID" value="NZ_AOUO01000464.1"/>
</dbReference>
<evidence type="ECO:0000256" key="1">
    <source>
        <dbReference type="ARBA" id="ARBA00004651"/>
    </source>
</evidence>
<dbReference type="GO" id="GO:0005886">
    <property type="term" value="C:plasma membrane"/>
    <property type="evidence" value="ECO:0007669"/>
    <property type="project" value="UniProtKB-SubCell"/>
</dbReference>
<evidence type="ECO:0000256" key="5">
    <source>
        <dbReference type="ARBA" id="ARBA00023136"/>
    </source>
</evidence>
<evidence type="ECO:0000313" key="8">
    <source>
        <dbReference type="Proteomes" id="UP000014139"/>
    </source>
</evidence>
<keyword evidence="5 6" id="KW-0472">Membrane</keyword>
<feature type="transmembrane region" description="Helical" evidence="6">
    <location>
        <begin position="93"/>
        <end position="115"/>
    </location>
</feature>